<dbReference type="PANTHER" id="PTHR39244:SF5">
    <property type="entry name" value="NATTERIN-3-LIKE"/>
    <property type="match status" value="1"/>
</dbReference>
<dbReference type="EMBL" id="JBBPBN010000111">
    <property type="protein sequence ID" value="KAK8978628.1"/>
    <property type="molecule type" value="Genomic_DNA"/>
</dbReference>
<dbReference type="Proteomes" id="UP001396334">
    <property type="component" value="Unassembled WGS sequence"/>
</dbReference>
<dbReference type="PANTHER" id="PTHR39244">
    <property type="entry name" value="NATTERIN-4"/>
    <property type="match status" value="1"/>
</dbReference>
<protein>
    <recommendedName>
        <fullName evidence="1">Agglutinin domain-containing protein</fullName>
    </recommendedName>
</protein>
<dbReference type="Gene3D" id="2.80.10.50">
    <property type="match status" value="2"/>
</dbReference>
<dbReference type="InterPro" id="IPR008998">
    <property type="entry name" value="Agglutinin"/>
</dbReference>
<keyword evidence="3" id="KW-1185">Reference proteome</keyword>
<dbReference type="SUPFAM" id="SSF50382">
    <property type="entry name" value="Agglutinin"/>
    <property type="match status" value="2"/>
</dbReference>
<evidence type="ECO:0000259" key="1">
    <source>
        <dbReference type="SMART" id="SM00791"/>
    </source>
</evidence>
<reference evidence="2 3" key="1">
    <citation type="journal article" date="2024" name="G3 (Bethesda)">
        <title>Genome assembly of Hibiscus sabdariffa L. provides insights into metabolisms of medicinal natural products.</title>
        <authorList>
            <person name="Kim T."/>
        </authorList>
    </citation>
    <scope>NUCLEOTIDE SEQUENCE [LARGE SCALE GENOMIC DNA]</scope>
    <source>
        <strain evidence="2">TK-2024</strain>
        <tissue evidence="2">Old leaves</tissue>
    </source>
</reference>
<gene>
    <name evidence="2" type="ORF">V6N11_055614</name>
</gene>
<feature type="domain" description="Agglutinin" evidence="1">
    <location>
        <begin position="7"/>
        <end position="166"/>
    </location>
</feature>
<evidence type="ECO:0000313" key="3">
    <source>
        <dbReference type="Proteomes" id="UP001396334"/>
    </source>
</evidence>
<evidence type="ECO:0000313" key="2">
    <source>
        <dbReference type="EMBL" id="KAK8978628.1"/>
    </source>
</evidence>
<name>A0ABR2NR11_9ROSI</name>
<dbReference type="InterPro" id="IPR036242">
    <property type="entry name" value="Agglutinin_dom_sf"/>
</dbReference>
<proteinExistence type="predicted"/>
<dbReference type="Pfam" id="PF07468">
    <property type="entry name" value="Agglutinin"/>
    <property type="match status" value="2"/>
</dbReference>
<feature type="domain" description="Agglutinin" evidence="1">
    <location>
        <begin position="169"/>
        <end position="331"/>
    </location>
</feature>
<comment type="caution">
    <text evidence="2">The sequence shown here is derived from an EMBL/GenBank/DDBJ whole genome shotgun (WGS) entry which is preliminary data.</text>
</comment>
<accession>A0ABR2NR11</accession>
<sequence>MASAPILTLPSFIALRFDPKGYYLSYVREGGSIDGYLKFFETQAESPFSKLQVEAAGADGLFHIRSTQNNKYWERSKNLSITGNPAEQYWITATANNKEEDQSKESCTLFKFISVDPAKNTVRIVHVQSGCYLCLWGLANPTYDGCVLANYQIHDHQGCDIFQLVDLKLPIPKIMTFGFIPKGSYLSYVREGGSIDGYLKFFETNVESPYAKFEVELAGVDGSYVLLHIRSLQNNKYWERSKNLSITGNPAEQYWITATADNKEDDQSKESCTLFKSIPIDPATKTVRILHLQSGCYLCLWGLANPTYDGCVLANYQVHDHQGCDIFQVTEWPTSHPEQLKVNMGMGMDGKQSDRVEAKGSAVAGRLVNDVAVHAEQAPAGAVLNDNGISHMIMLLQR</sequence>
<organism evidence="2 3">
    <name type="scientific">Hibiscus sabdariffa</name>
    <name type="common">roselle</name>
    <dbReference type="NCBI Taxonomy" id="183260"/>
    <lineage>
        <taxon>Eukaryota</taxon>
        <taxon>Viridiplantae</taxon>
        <taxon>Streptophyta</taxon>
        <taxon>Embryophyta</taxon>
        <taxon>Tracheophyta</taxon>
        <taxon>Spermatophyta</taxon>
        <taxon>Magnoliopsida</taxon>
        <taxon>eudicotyledons</taxon>
        <taxon>Gunneridae</taxon>
        <taxon>Pentapetalae</taxon>
        <taxon>rosids</taxon>
        <taxon>malvids</taxon>
        <taxon>Malvales</taxon>
        <taxon>Malvaceae</taxon>
        <taxon>Malvoideae</taxon>
        <taxon>Hibiscus</taxon>
    </lineage>
</organism>
<dbReference type="InterPro" id="IPR053237">
    <property type="entry name" value="Natterin_C"/>
</dbReference>
<dbReference type="SMART" id="SM00791">
    <property type="entry name" value="Agglutinin"/>
    <property type="match status" value="2"/>
</dbReference>